<organism evidence="1 2">
    <name type="scientific">Oceanisphaera arctica</name>
    <dbReference type="NCBI Taxonomy" id="641510"/>
    <lineage>
        <taxon>Bacteria</taxon>
        <taxon>Pseudomonadati</taxon>
        <taxon>Pseudomonadota</taxon>
        <taxon>Gammaproteobacteria</taxon>
        <taxon>Aeromonadales</taxon>
        <taxon>Aeromonadaceae</taxon>
        <taxon>Oceanisphaera</taxon>
    </lineage>
</organism>
<name>A0A2P5TIR9_9GAMM</name>
<keyword evidence="1" id="KW-0418">Kinase</keyword>
<protein>
    <submittedName>
        <fullName evidence="1">Anhydro-N-acetylmuramic acid kinase</fullName>
    </submittedName>
</protein>
<dbReference type="PANTHER" id="PTHR30605">
    <property type="entry name" value="ANHYDRO-N-ACETYLMURAMIC ACID KINASE"/>
    <property type="match status" value="1"/>
</dbReference>
<dbReference type="EMBL" id="MPZM01000051">
    <property type="protein sequence ID" value="PPL14734.1"/>
    <property type="molecule type" value="Genomic_DNA"/>
</dbReference>
<keyword evidence="2" id="KW-1185">Reference proteome</keyword>
<dbReference type="Pfam" id="PF03702">
    <property type="entry name" value="AnmK"/>
    <property type="match status" value="1"/>
</dbReference>
<dbReference type="PANTHER" id="PTHR30605:SF0">
    <property type="entry name" value="ANHYDRO-N-ACETYLMURAMIC ACID KINASE"/>
    <property type="match status" value="1"/>
</dbReference>
<dbReference type="InterPro" id="IPR005338">
    <property type="entry name" value="Anhydro_N_Ac-Mur_kinase"/>
</dbReference>
<evidence type="ECO:0000313" key="1">
    <source>
        <dbReference type="EMBL" id="PPL14734.1"/>
    </source>
</evidence>
<feature type="non-terminal residue" evidence="1">
    <location>
        <position position="91"/>
    </location>
</feature>
<dbReference type="GO" id="GO:0016773">
    <property type="term" value="F:phosphotransferase activity, alcohol group as acceptor"/>
    <property type="evidence" value="ECO:0007669"/>
    <property type="project" value="InterPro"/>
</dbReference>
<dbReference type="AlphaFoldDB" id="A0A2P5TIR9"/>
<dbReference type="GO" id="GO:0009254">
    <property type="term" value="P:peptidoglycan turnover"/>
    <property type="evidence" value="ECO:0007669"/>
    <property type="project" value="InterPro"/>
</dbReference>
<proteinExistence type="predicted"/>
<accession>A0A2P5TIR9</accession>
<dbReference type="GO" id="GO:0016301">
    <property type="term" value="F:kinase activity"/>
    <property type="evidence" value="ECO:0007669"/>
    <property type="project" value="UniProtKB-KW"/>
</dbReference>
<dbReference type="Proteomes" id="UP000242231">
    <property type="component" value="Unassembled WGS sequence"/>
</dbReference>
<dbReference type="GO" id="GO:0006040">
    <property type="term" value="P:amino sugar metabolic process"/>
    <property type="evidence" value="ECO:0007669"/>
    <property type="project" value="InterPro"/>
</dbReference>
<evidence type="ECO:0000313" key="2">
    <source>
        <dbReference type="Proteomes" id="UP000242231"/>
    </source>
</evidence>
<sequence>MELFIGIMSGTSLDGIDAVLVETDGDRVTLLARTNSPFEPTLRHRLLTLAGGGAVTARQWGELDTELGQAYAAVTTKLLRESGHSAGQIRA</sequence>
<reference evidence="2" key="1">
    <citation type="submission" date="2016-11" db="EMBL/GenBank/DDBJ databases">
        <authorList>
            <person name="Sisinthy S."/>
            <person name="Ara S."/>
            <person name="Gundlapally S.R."/>
        </authorList>
    </citation>
    <scope>NUCLEOTIDE SEQUENCE [LARGE SCALE GENOMIC DNA]</scope>
    <source>
        <strain evidence="2">V1-41</strain>
    </source>
</reference>
<gene>
    <name evidence="1" type="ORF">UN63_14960</name>
</gene>
<comment type="caution">
    <text evidence="1">The sequence shown here is derived from an EMBL/GenBank/DDBJ whole genome shotgun (WGS) entry which is preliminary data.</text>
</comment>
<dbReference type="RefSeq" id="WP_244905185.1">
    <property type="nucleotide sequence ID" value="NZ_MPZM01000051.1"/>
</dbReference>
<dbReference type="Gene3D" id="3.30.420.40">
    <property type="match status" value="1"/>
</dbReference>
<keyword evidence="1" id="KW-0808">Transferase</keyword>
<dbReference type="GO" id="GO:0005524">
    <property type="term" value="F:ATP binding"/>
    <property type="evidence" value="ECO:0007669"/>
    <property type="project" value="InterPro"/>
</dbReference>